<dbReference type="PANTHER" id="PTHR22803">
    <property type="entry name" value="MANNOSE, PHOSPHOLIPASE, LECTIN RECEPTOR RELATED"/>
    <property type="match status" value="1"/>
</dbReference>
<dbReference type="CDD" id="cd00037">
    <property type="entry name" value="CLECT"/>
    <property type="match status" value="1"/>
</dbReference>
<dbReference type="InterPro" id="IPR016187">
    <property type="entry name" value="CTDL_fold"/>
</dbReference>
<protein>
    <submittedName>
        <fullName evidence="4">Perlucin-like</fullName>
    </submittedName>
</protein>
<accession>A0A8B8AU88</accession>
<organism evidence="3 4">
    <name type="scientific">Crassostrea virginica</name>
    <name type="common">Eastern oyster</name>
    <dbReference type="NCBI Taxonomy" id="6565"/>
    <lineage>
        <taxon>Eukaryota</taxon>
        <taxon>Metazoa</taxon>
        <taxon>Spiralia</taxon>
        <taxon>Lophotrochozoa</taxon>
        <taxon>Mollusca</taxon>
        <taxon>Bivalvia</taxon>
        <taxon>Autobranchia</taxon>
        <taxon>Pteriomorphia</taxon>
        <taxon>Ostreida</taxon>
        <taxon>Ostreoidea</taxon>
        <taxon>Ostreidae</taxon>
        <taxon>Crassostrea</taxon>
    </lineage>
</organism>
<evidence type="ECO:0000313" key="3">
    <source>
        <dbReference type="Proteomes" id="UP000694844"/>
    </source>
</evidence>
<reference evidence="4" key="1">
    <citation type="submission" date="2025-08" db="UniProtKB">
        <authorList>
            <consortium name="RefSeq"/>
        </authorList>
    </citation>
    <scope>IDENTIFICATION</scope>
    <source>
        <tissue evidence="4">Whole sample</tissue>
    </source>
</reference>
<dbReference type="OrthoDB" id="6090886at2759"/>
<dbReference type="GeneID" id="111104876"/>
<keyword evidence="3" id="KW-1185">Reference proteome</keyword>
<feature type="chain" id="PRO_5034219687" evidence="1">
    <location>
        <begin position="22"/>
        <end position="168"/>
    </location>
</feature>
<dbReference type="SMART" id="SM00034">
    <property type="entry name" value="CLECT"/>
    <property type="match status" value="1"/>
</dbReference>
<evidence type="ECO:0000259" key="2">
    <source>
        <dbReference type="PROSITE" id="PS50041"/>
    </source>
</evidence>
<evidence type="ECO:0000313" key="4">
    <source>
        <dbReference type="RefSeq" id="XP_022294750.1"/>
    </source>
</evidence>
<proteinExistence type="predicted"/>
<dbReference type="PROSITE" id="PS51257">
    <property type="entry name" value="PROKAR_LIPOPROTEIN"/>
    <property type="match status" value="1"/>
</dbReference>
<evidence type="ECO:0000256" key="1">
    <source>
        <dbReference type="SAM" id="SignalP"/>
    </source>
</evidence>
<dbReference type="InterPro" id="IPR050111">
    <property type="entry name" value="C-type_lectin/snaclec_domain"/>
</dbReference>
<dbReference type="Pfam" id="PF00059">
    <property type="entry name" value="Lectin_C"/>
    <property type="match status" value="1"/>
</dbReference>
<dbReference type="RefSeq" id="XP_022294750.1">
    <property type="nucleotide sequence ID" value="XM_022439042.1"/>
</dbReference>
<feature type="signal peptide" evidence="1">
    <location>
        <begin position="1"/>
        <end position="21"/>
    </location>
</feature>
<gene>
    <name evidence="4" type="primary">LOC111104876</name>
</gene>
<feature type="domain" description="C-type lectin" evidence="2">
    <location>
        <begin position="36"/>
        <end position="155"/>
    </location>
</feature>
<dbReference type="Proteomes" id="UP000694844">
    <property type="component" value="Chromosome 7"/>
</dbReference>
<sequence>MVKTVLCGLLVLGLLLGTTLTQPAAGVSCPPNWAHHSQSCYLFVTGLKAEWMKAVSFCRGLNAQIVTIQTENENKFLRNYLTHNHTHETFWIGGTDAFSEGHWVWVTTLEPFQYEDWAPQEPNQGAQCQCMTLAPREAFHWNDDICHNQYDFICEKEAELSMTGEVIG</sequence>
<dbReference type="SUPFAM" id="SSF56436">
    <property type="entry name" value="C-type lectin-like"/>
    <property type="match status" value="1"/>
</dbReference>
<dbReference type="KEGG" id="cvn:111104876"/>
<dbReference type="InterPro" id="IPR016186">
    <property type="entry name" value="C-type_lectin-like/link_sf"/>
</dbReference>
<dbReference type="Gene3D" id="3.10.100.10">
    <property type="entry name" value="Mannose-Binding Protein A, subunit A"/>
    <property type="match status" value="1"/>
</dbReference>
<dbReference type="InterPro" id="IPR001304">
    <property type="entry name" value="C-type_lectin-like"/>
</dbReference>
<name>A0A8B8AU88_CRAVI</name>
<dbReference type="PROSITE" id="PS50041">
    <property type="entry name" value="C_TYPE_LECTIN_2"/>
    <property type="match status" value="1"/>
</dbReference>
<keyword evidence="1" id="KW-0732">Signal</keyword>
<dbReference type="AlphaFoldDB" id="A0A8B8AU88"/>